<gene>
    <name evidence="2" type="ORF">OIK40_12930</name>
</gene>
<accession>A0ABT5JVJ6</accession>
<feature type="region of interest" description="Disordered" evidence="1">
    <location>
        <begin position="1"/>
        <end position="49"/>
    </location>
</feature>
<name>A0ABT5JVJ6_9SPHN</name>
<dbReference type="EMBL" id="JAQQXQ010000011">
    <property type="protein sequence ID" value="MDC8755547.1"/>
    <property type="molecule type" value="Genomic_DNA"/>
</dbReference>
<feature type="compositionally biased region" description="Basic and acidic residues" evidence="1">
    <location>
        <begin position="29"/>
        <end position="49"/>
    </location>
</feature>
<feature type="compositionally biased region" description="Basic and acidic residues" evidence="1">
    <location>
        <begin position="1"/>
        <end position="22"/>
    </location>
</feature>
<dbReference type="Proteomes" id="UP001216558">
    <property type="component" value="Unassembled WGS sequence"/>
</dbReference>
<dbReference type="RefSeq" id="WP_273678757.1">
    <property type="nucleotide sequence ID" value="NZ_JAQQXQ010000011.1"/>
</dbReference>
<proteinExistence type="predicted"/>
<organism evidence="2 3">
    <name type="scientific">Erythrobacter fulvus</name>
    <dbReference type="NCBI Taxonomy" id="2987523"/>
    <lineage>
        <taxon>Bacteria</taxon>
        <taxon>Pseudomonadati</taxon>
        <taxon>Pseudomonadota</taxon>
        <taxon>Alphaproteobacteria</taxon>
        <taxon>Sphingomonadales</taxon>
        <taxon>Erythrobacteraceae</taxon>
        <taxon>Erythrobacter/Porphyrobacter group</taxon>
        <taxon>Erythrobacter</taxon>
    </lineage>
</organism>
<comment type="caution">
    <text evidence="2">The sequence shown here is derived from an EMBL/GenBank/DDBJ whole genome shotgun (WGS) entry which is preliminary data.</text>
</comment>
<evidence type="ECO:0000256" key="1">
    <source>
        <dbReference type="SAM" id="MobiDB-lite"/>
    </source>
</evidence>
<evidence type="ECO:0000313" key="2">
    <source>
        <dbReference type="EMBL" id="MDC8755547.1"/>
    </source>
</evidence>
<reference evidence="2 3" key="1">
    <citation type="submission" date="2022-10" db="EMBL/GenBank/DDBJ databases">
        <title>Erythrobacter sp. sf7 Genome sequencing.</title>
        <authorList>
            <person name="Park S."/>
        </authorList>
    </citation>
    <scope>NUCLEOTIDE SEQUENCE [LARGE SCALE GENOMIC DNA]</scope>
    <source>
        <strain evidence="3">sf7</strain>
    </source>
</reference>
<evidence type="ECO:0000313" key="3">
    <source>
        <dbReference type="Proteomes" id="UP001216558"/>
    </source>
</evidence>
<keyword evidence="3" id="KW-1185">Reference proteome</keyword>
<protein>
    <submittedName>
        <fullName evidence="2">Uncharacterized protein</fullName>
    </submittedName>
</protein>
<sequence length="49" mass="5727">MADDDNPKDFPAEGRRKSDRRQAQQPFDGPDRRKGDRRSVDDRRATPRS</sequence>